<dbReference type="Pfam" id="PF00072">
    <property type="entry name" value="Response_reg"/>
    <property type="match status" value="1"/>
</dbReference>
<dbReference type="Gene3D" id="3.40.50.2300">
    <property type="match status" value="1"/>
</dbReference>
<protein>
    <recommendedName>
        <fullName evidence="3">Response regulatory domain-containing protein</fullName>
    </recommendedName>
</protein>
<name>A0A1F5FX31_9BACT</name>
<feature type="domain" description="Response regulatory" evidence="3">
    <location>
        <begin position="3"/>
        <end position="118"/>
    </location>
</feature>
<evidence type="ECO:0000259" key="3">
    <source>
        <dbReference type="PROSITE" id="PS50110"/>
    </source>
</evidence>
<comment type="caution">
    <text evidence="4">The sequence shown here is derived from an EMBL/GenBank/DDBJ whole genome shotgun (WGS) entry which is preliminary data.</text>
</comment>
<dbReference type="PROSITE" id="PS50110">
    <property type="entry name" value="RESPONSE_REGULATORY"/>
    <property type="match status" value="1"/>
</dbReference>
<evidence type="ECO:0000256" key="1">
    <source>
        <dbReference type="ARBA" id="ARBA00022553"/>
    </source>
</evidence>
<dbReference type="PANTHER" id="PTHR44591">
    <property type="entry name" value="STRESS RESPONSE REGULATOR PROTEIN 1"/>
    <property type="match status" value="1"/>
</dbReference>
<dbReference type="PANTHER" id="PTHR44591:SF23">
    <property type="entry name" value="CHEY SUBFAMILY"/>
    <property type="match status" value="1"/>
</dbReference>
<dbReference type="InterPro" id="IPR050595">
    <property type="entry name" value="Bact_response_regulator"/>
</dbReference>
<dbReference type="GO" id="GO:0000160">
    <property type="term" value="P:phosphorelay signal transduction system"/>
    <property type="evidence" value="ECO:0007669"/>
    <property type="project" value="InterPro"/>
</dbReference>
<evidence type="ECO:0000256" key="2">
    <source>
        <dbReference type="PROSITE-ProRule" id="PRU00169"/>
    </source>
</evidence>
<feature type="modified residue" description="4-aspartylphosphate" evidence="2">
    <location>
        <position position="51"/>
    </location>
</feature>
<dbReference type="SUPFAM" id="SSF52172">
    <property type="entry name" value="CheY-like"/>
    <property type="match status" value="1"/>
</dbReference>
<evidence type="ECO:0000313" key="4">
    <source>
        <dbReference type="EMBL" id="OGD84159.1"/>
    </source>
</evidence>
<proteinExistence type="predicted"/>
<dbReference type="SMART" id="SM00448">
    <property type="entry name" value="REC"/>
    <property type="match status" value="1"/>
</dbReference>
<organism evidence="4 5">
    <name type="scientific">Candidatus Curtissbacteria bacterium RBG_13_40_7</name>
    <dbReference type="NCBI Taxonomy" id="1797706"/>
    <lineage>
        <taxon>Bacteria</taxon>
        <taxon>Candidatus Curtissiibacteriota</taxon>
    </lineage>
</organism>
<dbReference type="InterPro" id="IPR001789">
    <property type="entry name" value="Sig_transdc_resp-reg_receiver"/>
</dbReference>
<evidence type="ECO:0000313" key="5">
    <source>
        <dbReference type="Proteomes" id="UP000179252"/>
    </source>
</evidence>
<dbReference type="AlphaFoldDB" id="A0A1F5FX31"/>
<dbReference type="Proteomes" id="UP000179252">
    <property type="component" value="Unassembled WGS sequence"/>
</dbReference>
<sequence length="130" mass="13962">MAKIIIVEDDLQLAETYKKRLEEDGYQVIVSEDINAVDQIRNQKPDLTLLDILMPKVSGLTILRELKTDPDLEGIPVLILSNIEGAGELSQAISLGASGYLVKADTNIDTLSAKVKEVLASGALASGIKS</sequence>
<keyword evidence="1 2" id="KW-0597">Phosphoprotein</keyword>
<accession>A0A1F5FX31</accession>
<dbReference type="EMBL" id="MFAU01000029">
    <property type="protein sequence ID" value="OGD84159.1"/>
    <property type="molecule type" value="Genomic_DNA"/>
</dbReference>
<gene>
    <name evidence="4" type="ORF">A2165_02925</name>
</gene>
<dbReference type="InterPro" id="IPR011006">
    <property type="entry name" value="CheY-like_superfamily"/>
</dbReference>
<reference evidence="4 5" key="1">
    <citation type="journal article" date="2016" name="Nat. Commun.">
        <title>Thousands of microbial genomes shed light on interconnected biogeochemical processes in an aquifer system.</title>
        <authorList>
            <person name="Anantharaman K."/>
            <person name="Brown C.T."/>
            <person name="Hug L.A."/>
            <person name="Sharon I."/>
            <person name="Castelle C.J."/>
            <person name="Probst A.J."/>
            <person name="Thomas B.C."/>
            <person name="Singh A."/>
            <person name="Wilkins M.J."/>
            <person name="Karaoz U."/>
            <person name="Brodie E.L."/>
            <person name="Williams K.H."/>
            <person name="Hubbard S.S."/>
            <person name="Banfield J.F."/>
        </authorList>
    </citation>
    <scope>NUCLEOTIDE SEQUENCE [LARGE SCALE GENOMIC DNA]</scope>
</reference>